<evidence type="ECO:0000313" key="2">
    <source>
        <dbReference type="EMBL" id="MBO0930373.1"/>
    </source>
</evidence>
<keyword evidence="1" id="KW-0472">Membrane</keyword>
<comment type="caution">
    <text evidence="2">The sequence shown here is derived from an EMBL/GenBank/DDBJ whole genome shotgun (WGS) entry which is preliminary data.</text>
</comment>
<protein>
    <submittedName>
        <fullName evidence="2">Uncharacterized protein</fullName>
    </submittedName>
</protein>
<keyword evidence="1" id="KW-1133">Transmembrane helix</keyword>
<evidence type="ECO:0000313" key="3">
    <source>
        <dbReference type="Proteomes" id="UP000664795"/>
    </source>
</evidence>
<gene>
    <name evidence="2" type="ORF">J2I48_05165</name>
</gene>
<sequence>MAQDAVYIAQLQNCQLYDGVANPDVAYSQACKQVQTLVSQINEVYQGSSTADRLAFLKRRRGLLIARAAVIQGAMAELGATDARDRTALTISGLGGAVQQLFSVIPGIGGAIGTFVGLGAQLIAGAFDNTAANEAAKIAELNKLQTDFTGLQVLVNDHTAEIGRLSLPYYVLYGAAGLVLLAVLYTFFRRQA</sequence>
<name>A0A939G381_9BACT</name>
<evidence type="ECO:0000256" key="1">
    <source>
        <dbReference type="SAM" id="Phobius"/>
    </source>
</evidence>
<dbReference type="EMBL" id="JAFMYU010000003">
    <property type="protein sequence ID" value="MBO0930373.1"/>
    <property type="molecule type" value="Genomic_DNA"/>
</dbReference>
<dbReference type="RefSeq" id="WP_207334338.1">
    <property type="nucleotide sequence ID" value="NZ_JAFMYU010000003.1"/>
</dbReference>
<organism evidence="2 3">
    <name type="scientific">Fibrella aquatilis</name>
    <dbReference type="NCBI Taxonomy" id="2817059"/>
    <lineage>
        <taxon>Bacteria</taxon>
        <taxon>Pseudomonadati</taxon>
        <taxon>Bacteroidota</taxon>
        <taxon>Cytophagia</taxon>
        <taxon>Cytophagales</taxon>
        <taxon>Spirosomataceae</taxon>
        <taxon>Fibrella</taxon>
    </lineage>
</organism>
<keyword evidence="1" id="KW-0812">Transmembrane</keyword>
<feature type="transmembrane region" description="Helical" evidence="1">
    <location>
        <begin position="167"/>
        <end position="188"/>
    </location>
</feature>
<dbReference type="Proteomes" id="UP000664795">
    <property type="component" value="Unassembled WGS sequence"/>
</dbReference>
<accession>A0A939G381</accession>
<dbReference type="AlphaFoldDB" id="A0A939G381"/>
<keyword evidence="3" id="KW-1185">Reference proteome</keyword>
<reference evidence="2 3" key="1">
    <citation type="submission" date="2021-03" db="EMBL/GenBank/DDBJ databases">
        <title>Fibrella sp. HMF5036 genome sequencing and assembly.</title>
        <authorList>
            <person name="Kang H."/>
            <person name="Kim H."/>
            <person name="Bae S."/>
            <person name="Joh K."/>
        </authorList>
    </citation>
    <scope>NUCLEOTIDE SEQUENCE [LARGE SCALE GENOMIC DNA]</scope>
    <source>
        <strain evidence="2 3">HMF5036</strain>
    </source>
</reference>
<proteinExistence type="predicted"/>